<dbReference type="Proteomes" id="UP001163064">
    <property type="component" value="Unassembled WGS sequence"/>
</dbReference>
<dbReference type="InterPro" id="IPR010037">
    <property type="entry name" value="FkbH_domain"/>
</dbReference>
<evidence type="ECO:0000313" key="1">
    <source>
        <dbReference type="EMBL" id="MCX3061382.1"/>
    </source>
</evidence>
<keyword evidence="2" id="KW-1185">Reference proteome</keyword>
<dbReference type="NCBIfam" id="TIGR01686">
    <property type="entry name" value="FkbH"/>
    <property type="match status" value="1"/>
</dbReference>
<proteinExistence type="predicted"/>
<dbReference type="Gene3D" id="3.40.50.1000">
    <property type="entry name" value="HAD superfamily/HAD-like"/>
    <property type="match status" value="1"/>
</dbReference>
<dbReference type="InterPro" id="IPR023214">
    <property type="entry name" value="HAD_sf"/>
</dbReference>
<dbReference type="SUPFAM" id="SSF55729">
    <property type="entry name" value="Acyl-CoA N-acyltransferases (Nat)"/>
    <property type="match status" value="1"/>
</dbReference>
<dbReference type="InterPro" id="IPR010033">
    <property type="entry name" value="HAD_SF_ppase_IIIC"/>
</dbReference>
<gene>
    <name evidence="1" type="ORF">OFY01_16775</name>
</gene>
<dbReference type="InterPro" id="IPR016181">
    <property type="entry name" value="Acyl_CoA_acyltransferase"/>
</dbReference>
<accession>A0ABT3TWF0</accession>
<dbReference type="Gene3D" id="3.40.50.1110">
    <property type="entry name" value="SGNH hydrolase"/>
    <property type="match status" value="1"/>
</dbReference>
<dbReference type="SUPFAM" id="SSF56784">
    <property type="entry name" value="HAD-like"/>
    <property type="match status" value="1"/>
</dbReference>
<dbReference type="NCBIfam" id="TIGR01681">
    <property type="entry name" value="HAD-SF-IIIC"/>
    <property type="match status" value="1"/>
</dbReference>
<dbReference type="InterPro" id="IPR036412">
    <property type="entry name" value="HAD-like_sf"/>
</dbReference>
<dbReference type="EMBL" id="JAPHNL010000190">
    <property type="protein sequence ID" value="MCX3061382.1"/>
    <property type="molecule type" value="Genomic_DNA"/>
</dbReference>
<sequence length="678" mass="72321">MTAPHNPGPAPQGAHSPLERLRALRAEGRLAADWPAVPPLLAELVDSGDRADADVLADLSACGHLLATVDTGDVLARHPDVPLITAVITGHGTLAQLTAPLTAELARHGLLTRPVIGEYGAYLRDLTEPGGELAAVEADVTLCLLDAGAVFDELPLPWGPADVTEACARLTDRIRAITTAHAASGHGTLVLNTLPLLTDHLRQLVDERRRMELGATWREFNARLLRLASDQPHVAVVDLDPLIAAGGPVADARMTRYARAPFGVGLLAAYAREVGHIVRARRGMAKKCLVLDLDNTLWGGVLGDDGPRGIAVGGDLRGEPYTALQRVVKQLAAQGVLLAVSSRNERDAVLDVLREHPGMTLREADFVRVEASWEPKDTHLAAVAEALGIGAESMVLADDTPAERALIRARLPAAAVVALTGEPALHVERLLADGWFTTPRLTTDDRERTARYRDTAARHALRQRSGSYERYLRDLGLRVELAPPRPDEWARIAQLSLRTNQFNLTGERVSEQTVAAAAAAPDRLVLAVHVTDRFGDNGLVGALLARRASDGLHLDTFLLSCRVLARGVEQGVVAAVLRAAADDGLPAVHARYRPTPKNARAAAFYPSLGFWANGAAHGAARGTQTFRHDLADLPAVPGHLTLDLRLGDPAARAVRAAASAVLTTDRATEGATHESSEH</sequence>
<dbReference type="Gene3D" id="3.40.630.30">
    <property type="match status" value="1"/>
</dbReference>
<comment type="caution">
    <text evidence="1">The sequence shown here is derived from an EMBL/GenBank/DDBJ whole genome shotgun (WGS) entry which is preliminary data.</text>
</comment>
<name>A0ABT3TWF0_9ACTN</name>
<organism evidence="1 2">
    <name type="scientific">Streptomyces beihaiensis</name>
    <dbReference type="NCBI Taxonomy" id="2984495"/>
    <lineage>
        <taxon>Bacteria</taxon>
        <taxon>Bacillati</taxon>
        <taxon>Actinomycetota</taxon>
        <taxon>Actinomycetes</taxon>
        <taxon>Kitasatosporales</taxon>
        <taxon>Streptomycetaceae</taxon>
        <taxon>Streptomyces</taxon>
    </lineage>
</organism>
<dbReference type="InterPro" id="IPR036514">
    <property type="entry name" value="SGNH_hydro_sf"/>
</dbReference>
<dbReference type="RefSeq" id="WP_266600694.1">
    <property type="nucleotide sequence ID" value="NZ_JAPHNL010000190.1"/>
</dbReference>
<evidence type="ECO:0000313" key="2">
    <source>
        <dbReference type="Proteomes" id="UP001163064"/>
    </source>
</evidence>
<protein>
    <submittedName>
        <fullName evidence="1">HAD-IIIC family phosphatase</fullName>
    </submittedName>
</protein>
<reference evidence="1" key="1">
    <citation type="submission" date="2022-10" db="EMBL/GenBank/DDBJ databases">
        <title>Streptomyces beihaiensis sp. nov., a chitin degrading actinobacterium, isolated from shrimp pond soil.</title>
        <authorList>
            <person name="Xie J."/>
            <person name="Shen N."/>
        </authorList>
    </citation>
    <scope>NUCLEOTIDE SEQUENCE</scope>
    <source>
        <strain evidence="1">GXMU-J5</strain>
    </source>
</reference>